<evidence type="ECO:0000313" key="2">
    <source>
        <dbReference type="Proteomes" id="UP001279642"/>
    </source>
</evidence>
<keyword evidence="2" id="KW-1185">Reference proteome</keyword>
<reference evidence="1 2" key="1">
    <citation type="journal article" date="2016" name="Antonie Van Leeuwenhoek">
        <title>Dongia soli sp. nov., isolated from soil from Dokdo, Korea.</title>
        <authorList>
            <person name="Kim D.U."/>
            <person name="Lee H."/>
            <person name="Kim H."/>
            <person name="Kim S.G."/>
            <person name="Ka J.O."/>
        </authorList>
    </citation>
    <scope>NUCLEOTIDE SEQUENCE [LARGE SCALE GENOMIC DNA]</scope>
    <source>
        <strain evidence="1 2">D78</strain>
    </source>
</reference>
<comment type="caution">
    <text evidence="1">The sequence shown here is derived from an EMBL/GenBank/DDBJ whole genome shotgun (WGS) entry which is preliminary data.</text>
</comment>
<proteinExistence type="predicted"/>
<dbReference type="EMBL" id="JAXCLW010000002">
    <property type="protein sequence ID" value="MDY0883464.1"/>
    <property type="molecule type" value="Genomic_DNA"/>
</dbReference>
<organism evidence="1 2">
    <name type="scientific">Dongia soli</name>
    <dbReference type="NCBI Taxonomy" id="600628"/>
    <lineage>
        <taxon>Bacteria</taxon>
        <taxon>Pseudomonadati</taxon>
        <taxon>Pseudomonadota</taxon>
        <taxon>Alphaproteobacteria</taxon>
        <taxon>Rhodospirillales</taxon>
        <taxon>Dongiaceae</taxon>
        <taxon>Dongia</taxon>
    </lineage>
</organism>
<protein>
    <submittedName>
        <fullName evidence="1">Uncharacterized protein</fullName>
    </submittedName>
</protein>
<name>A0ABU5ECE4_9PROT</name>
<evidence type="ECO:0000313" key="1">
    <source>
        <dbReference type="EMBL" id="MDY0883464.1"/>
    </source>
</evidence>
<accession>A0ABU5ECE4</accession>
<gene>
    <name evidence="1" type="ORF">SMD27_11465</name>
</gene>
<dbReference type="Proteomes" id="UP001279642">
    <property type="component" value="Unassembled WGS sequence"/>
</dbReference>
<dbReference type="RefSeq" id="WP_320508499.1">
    <property type="nucleotide sequence ID" value="NZ_JAXCLW010000002.1"/>
</dbReference>
<sequence>MATIASPTVARADGLLDIEPIQQSQPGWSWAAVGEMVMRYYRAPDTSPTDDYQCGLANFLAGKENAADCVAPGKIGAYQAVLKIVSSYEPYAYKFFKETPSEEDPAVMRYEQTKVLPPDELIHEIEFERPIIAAIEPPRVKDTEKDTKQVALIVGYKGTADNLQIIVNTPEAYEVGADPYLDAGGTALDTGQYQIGYQDFIKEMRWTSTIYRIKPE</sequence>